<sequence length="293" mass="33347">MIGNFKDLEIVVITGLSGSGKSTALKAFEDLGYFCVDNLPVSLLLPLLEIKEREGPQKLALVMDVRGEDFIENFEPIFKKVRERGYYLEILFLTASLEILIYRYSQTRRPHPLGKDIPLREAILKEADLLASLKEMATTVIDTSNFNLYQLRSEILRRYGSRERLRLPTIHLLSFGFKYGLPAEAHFVFDLRFLPNPYFVPELKALSGLDGRIKQYVLSSEEARRFLDDLSGLLNFVFPYYEKEGRGYVVVALGCTGGRHRSVAITEALAERLKAAGRHILVTHRDLEKDSSV</sequence>
<reference evidence="7 8" key="1">
    <citation type="submission" date="2016-04" db="EMBL/GenBank/DDBJ databases">
        <title>Genome analysis of Thermosulfurimonas dismutans, the first thermophilic sulfur-disproportionating bacterium of the phylum Thermodesulfobacteria.</title>
        <authorList>
            <person name="Mardanov A.V."/>
            <person name="Beletsky A.V."/>
            <person name="Kadnikov V.V."/>
            <person name="Slobodkin A.I."/>
            <person name="Ravin N.V."/>
        </authorList>
    </citation>
    <scope>NUCLEOTIDE SEQUENCE [LARGE SCALE GENOMIC DNA]</scope>
    <source>
        <strain evidence="7 8">S95</strain>
    </source>
</reference>
<dbReference type="RefSeq" id="WP_161939518.1">
    <property type="nucleotide sequence ID" value="NZ_LWLG01000021.1"/>
</dbReference>
<dbReference type="InterPro" id="IPR027417">
    <property type="entry name" value="P-loop_NTPase"/>
</dbReference>
<dbReference type="InterPro" id="IPR005337">
    <property type="entry name" value="RapZ-like"/>
</dbReference>
<dbReference type="Pfam" id="PF22740">
    <property type="entry name" value="PapZ_C"/>
    <property type="match status" value="1"/>
</dbReference>
<dbReference type="PANTHER" id="PTHR30448:SF0">
    <property type="entry name" value="RNASE ADAPTER PROTEIN RAPZ"/>
    <property type="match status" value="1"/>
</dbReference>
<dbReference type="Proteomes" id="UP000078390">
    <property type="component" value="Unassembled WGS sequence"/>
</dbReference>
<keyword evidence="3 4" id="KW-0342">GTP-binding</keyword>
<keyword evidence="1 4" id="KW-0547">Nucleotide-binding</keyword>
<dbReference type="PIRSF" id="PIRSF005052">
    <property type="entry name" value="P-loopkin"/>
    <property type="match status" value="1"/>
</dbReference>
<dbReference type="PANTHER" id="PTHR30448">
    <property type="entry name" value="RNASE ADAPTER PROTEIN RAPZ"/>
    <property type="match status" value="1"/>
</dbReference>
<proteinExistence type="inferred from homology"/>
<feature type="domain" description="RapZ-like N-terminal" evidence="5">
    <location>
        <begin position="8"/>
        <end position="160"/>
    </location>
</feature>
<dbReference type="PATRIC" id="fig|999894.6.peg.2024"/>
<comment type="caution">
    <text evidence="7">The sequence shown here is derived from an EMBL/GenBank/DDBJ whole genome shotgun (WGS) entry which is preliminary data.</text>
</comment>
<name>A0A179D1G6_9BACT</name>
<evidence type="ECO:0000313" key="7">
    <source>
        <dbReference type="EMBL" id="OAQ19897.1"/>
    </source>
</evidence>
<dbReference type="Pfam" id="PF03668">
    <property type="entry name" value="RapZ-like_N"/>
    <property type="match status" value="1"/>
</dbReference>
<evidence type="ECO:0000256" key="4">
    <source>
        <dbReference type="HAMAP-Rule" id="MF_00636"/>
    </source>
</evidence>
<dbReference type="HAMAP" id="MF_00636">
    <property type="entry name" value="RapZ_like"/>
    <property type="match status" value="1"/>
</dbReference>
<feature type="binding site" evidence="4">
    <location>
        <begin position="64"/>
        <end position="67"/>
    </location>
    <ligand>
        <name>GTP</name>
        <dbReference type="ChEBI" id="CHEBI:37565"/>
    </ligand>
</feature>
<organism evidence="7 8">
    <name type="scientific">Thermosulfurimonas dismutans</name>
    <dbReference type="NCBI Taxonomy" id="999894"/>
    <lineage>
        <taxon>Bacteria</taxon>
        <taxon>Pseudomonadati</taxon>
        <taxon>Thermodesulfobacteriota</taxon>
        <taxon>Thermodesulfobacteria</taxon>
        <taxon>Thermodesulfobacteriales</taxon>
        <taxon>Thermodesulfobacteriaceae</taxon>
        <taxon>Thermosulfurimonas</taxon>
    </lineage>
</organism>
<dbReference type="Gene3D" id="3.40.50.300">
    <property type="entry name" value="P-loop containing nucleotide triphosphate hydrolases"/>
    <property type="match status" value="1"/>
</dbReference>
<evidence type="ECO:0000256" key="3">
    <source>
        <dbReference type="ARBA" id="ARBA00023134"/>
    </source>
</evidence>
<evidence type="ECO:0000256" key="2">
    <source>
        <dbReference type="ARBA" id="ARBA00022840"/>
    </source>
</evidence>
<accession>A0A179D1G6</accession>
<keyword evidence="8" id="KW-1185">Reference proteome</keyword>
<dbReference type="SUPFAM" id="SSF52540">
    <property type="entry name" value="P-loop containing nucleoside triphosphate hydrolases"/>
    <property type="match status" value="1"/>
</dbReference>
<dbReference type="InterPro" id="IPR053931">
    <property type="entry name" value="RapZ_C"/>
</dbReference>
<keyword evidence="2 4" id="KW-0067">ATP-binding</keyword>
<dbReference type="GO" id="GO:0005524">
    <property type="term" value="F:ATP binding"/>
    <property type="evidence" value="ECO:0007669"/>
    <property type="project" value="UniProtKB-UniRule"/>
</dbReference>
<feature type="domain" description="RapZ C-terminal" evidence="6">
    <location>
        <begin position="169"/>
        <end position="288"/>
    </location>
</feature>
<evidence type="ECO:0000256" key="1">
    <source>
        <dbReference type="ARBA" id="ARBA00022741"/>
    </source>
</evidence>
<dbReference type="EMBL" id="LWLG01000021">
    <property type="protein sequence ID" value="OAQ19897.1"/>
    <property type="molecule type" value="Genomic_DNA"/>
</dbReference>
<evidence type="ECO:0000259" key="6">
    <source>
        <dbReference type="Pfam" id="PF22740"/>
    </source>
</evidence>
<feature type="binding site" evidence="4">
    <location>
        <begin position="15"/>
        <end position="22"/>
    </location>
    <ligand>
        <name>ATP</name>
        <dbReference type="ChEBI" id="CHEBI:30616"/>
    </ligand>
</feature>
<dbReference type="NCBIfam" id="NF003828">
    <property type="entry name" value="PRK05416.1"/>
    <property type="match status" value="1"/>
</dbReference>
<evidence type="ECO:0000259" key="5">
    <source>
        <dbReference type="Pfam" id="PF03668"/>
    </source>
</evidence>
<gene>
    <name evidence="7" type="ORF">TDIS_2027</name>
</gene>
<evidence type="ECO:0000313" key="8">
    <source>
        <dbReference type="Proteomes" id="UP000078390"/>
    </source>
</evidence>
<dbReference type="AlphaFoldDB" id="A0A179D1G6"/>
<dbReference type="InterPro" id="IPR053930">
    <property type="entry name" value="RapZ-like_N"/>
</dbReference>
<dbReference type="GO" id="GO:0005525">
    <property type="term" value="F:GTP binding"/>
    <property type="evidence" value="ECO:0007669"/>
    <property type="project" value="UniProtKB-UniRule"/>
</dbReference>
<dbReference type="STRING" id="999894.TDIS_2027"/>
<protein>
    <submittedName>
        <fullName evidence="7">Hypothetical ATP-binding protein UPF0042, contains P-loop</fullName>
    </submittedName>
</protein>